<sequence length="284" mass="31367">MVFKKPSIIYWMGVMLLLTILGHNSILTSPVPGKPRRSSRLMTQQEPQPPAAPAQTVVDQGDHCDQTLVNQAAAITKKLGELLAESKAPRASVGNARERLEQIYAQAEYLRAQIEGVTPPVGPGVDPMGTPDGISSSCTSRGAVHASPSMGAASGSRVTRSRSAAANRLTNRYKPWTLSSNMEMASGKMYRTVRTVLREINKQFPSGKNNQTWKNEFLAYIRTQSQDLKDDEMARRGFEDLATFLKATRTHKELLLKYWPASTMSNEEHVRKTANRVGLEVPKS</sequence>
<feature type="region of interest" description="Disordered" evidence="1">
    <location>
        <begin position="29"/>
        <end position="55"/>
    </location>
</feature>
<evidence type="ECO:0000256" key="2">
    <source>
        <dbReference type="SAM" id="SignalP"/>
    </source>
</evidence>
<dbReference type="EMBL" id="QEAN01000430">
    <property type="protein sequence ID" value="TPX37335.1"/>
    <property type="molecule type" value="Genomic_DNA"/>
</dbReference>
<evidence type="ECO:0000256" key="1">
    <source>
        <dbReference type="SAM" id="MobiDB-lite"/>
    </source>
</evidence>
<name>A0A507CI37_9FUNG</name>
<dbReference type="PANTHER" id="PTHR28015:SF1">
    <property type="entry name" value="ATP SYNTHASE ASSEMBLY FACTOR FMC1, MITOCHONDRIAL"/>
    <property type="match status" value="1"/>
</dbReference>
<protein>
    <recommendedName>
        <fullName evidence="5">RxLR effector protein</fullName>
    </recommendedName>
</protein>
<reference evidence="3 4" key="1">
    <citation type="journal article" date="2019" name="Sci. Rep.">
        <title>Comparative genomics of chytrid fungi reveal insights into the obligate biotrophic and pathogenic lifestyle of Synchytrium endobioticum.</title>
        <authorList>
            <person name="van de Vossenberg B.T.L.H."/>
            <person name="Warris S."/>
            <person name="Nguyen H.D.T."/>
            <person name="van Gent-Pelzer M.P.E."/>
            <person name="Joly D.L."/>
            <person name="van de Geest H.C."/>
            <person name="Bonants P.J.M."/>
            <person name="Smith D.S."/>
            <person name="Levesque C.A."/>
            <person name="van der Lee T.A.J."/>
        </authorList>
    </citation>
    <scope>NUCLEOTIDE SEQUENCE [LARGE SCALE GENOMIC DNA]</scope>
    <source>
        <strain evidence="3 4">MB42</strain>
    </source>
</reference>
<dbReference type="GO" id="GO:0005759">
    <property type="term" value="C:mitochondrial matrix"/>
    <property type="evidence" value="ECO:0007669"/>
    <property type="project" value="TreeGrafter"/>
</dbReference>
<feature type="chain" id="PRO_5021343517" description="RxLR effector protein" evidence="2">
    <location>
        <begin position="23"/>
        <end position="284"/>
    </location>
</feature>
<feature type="compositionally biased region" description="Polar residues" evidence="1">
    <location>
        <begin position="156"/>
        <end position="166"/>
    </location>
</feature>
<dbReference type="InterPro" id="IPR039196">
    <property type="entry name" value="Fmc1"/>
</dbReference>
<evidence type="ECO:0008006" key="5">
    <source>
        <dbReference type="Google" id="ProtNLM"/>
    </source>
</evidence>
<proteinExistence type="predicted"/>
<feature type="region of interest" description="Disordered" evidence="1">
    <location>
        <begin position="136"/>
        <end position="166"/>
    </location>
</feature>
<dbReference type="AlphaFoldDB" id="A0A507CI37"/>
<evidence type="ECO:0000313" key="4">
    <source>
        <dbReference type="Proteomes" id="UP000317494"/>
    </source>
</evidence>
<gene>
    <name evidence="3" type="ORF">SeMB42_g06932</name>
</gene>
<feature type="signal peptide" evidence="2">
    <location>
        <begin position="1"/>
        <end position="22"/>
    </location>
</feature>
<keyword evidence="4" id="KW-1185">Reference proteome</keyword>
<dbReference type="Pfam" id="PF13233">
    <property type="entry name" value="Complex1_LYR_2"/>
    <property type="match status" value="1"/>
</dbReference>
<dbReference type="STRING" id="286115.A0A507CI37"/>
<dbReference type="Proteomes" id="UP000317494">
    <property type="component" value="Unassembled WGS sequence"/>
</dbReference>
<evidence type="ECO:0000313" key="3">
    <source>
        <dbReference type="EMBL" id="TPX37335.1"/>
    </source>
</evidence>
<dbReference type="PANTHER" id="PTHR28015">
    <property type="entry name" value="ATP SYNTHASE ASSEMBLY FACTOR FMC1, MITOCHONDRIAL"/>
    <property type="match status" value="1"/>
</dbReference>
<keyword evidence="2" id="KW-0732">Signal</keyword>
<dbReference type="VEuPathDB" id="FungiDB:SeMB42_g06932"/>
<accession>A0A507CI37</accession>
<comment type="caution">
    <text evidence="3">The sequence shown here is derived from an EMBL/GenBank/DDBJ whole genome shotgun (WGS) entry which is preliminary data.</text>
</comment>
<dbReference type="GO" id="GO:0033615">
    <property type="term" value="P:mitochondrial proton-transporting ATP synthase complex assembly"/>
    <property type="evidence" value="ECO:0007669"/>
    <property type="project" value="InterPro"/>
</dbReference>
<organism evidence="3 4">
    <name type="scientific">Synchytrium endobioticum</name>
    <dbReference type="NCBI Taxonomy" id="286115"/>
    <lineage>
        <taxon>Eukaryota</taxon>
        <taxon>Fungi</taxon>
        <taxon>Fungi incertae sedis</taxon>
        <taxon>Chytridiomycota</taxon>
        <taxon>Chytridiomycota incertae sedis</taxon>
        <taxon>Chytridiomycetes</taxon>
        <taxon>Synchytriales</taxon>
        <taxon>Synchytriaceae</taxon>
        <taxon>Synchytrium</taxon>
    </lineage>
</organism>